<keyword evidence="3" id="KW-1185">Reference proteome</keyword>
<accession>A0AAE0AS32</accession>
<gene>
    <name evidence="2" type="ORF">Dsin_009549</name>
</gene>
<reference evidence="2" key="1">
    <citation type="journal article" date="2023" name="Plant J.">
        <title>Genome sequences and population genomics provide insights into the demographic history, inbreeding, and mutation load of two 'living fossil' tree species of Dipteronia.</title>
        <authorList>
            <person name="Feng Y."/>
            <person name="Comes H.P."/>
            <person name="Chen J."/>
            <person name="Zhu S."/>
            <person name="Lu R."/>
            <person name="Zhang X."/>
            <person name="Li P."/>
            <person name="Qiu J."/>
            <person name="Olsen K.M."/>
            <person name="Qiu Y."/>
        </authorList>
    </citation>
    <scope>NUCLEOTIDE SEQUENCE</scope>
    <source>
        <strain evidence="2">NBL</strain>
    </source>
</reference>
<dbReference type="Proteomes" id="UP001281410">
    <property type="component" value="Unassembled WGS sequence"/>
</dbReference>
<feature type="compositionally biased region" description="Low complexity" evidence="1">
    <location>
        <begin position="69"/>
        <end position="83"/>
    </location>
</feature>
<protein>
    <submittedName>
        <fullName evidence="2">Uncharacterized protein</fullName>
    </submittedName>
</protein>
<evidence type="ECO:0000313" key="2">
    <source>
        <dbReference type="EMBL" id="KAK3222524.1"/>
    </source>
</evidence>
<organism evidence="2 3">
    <name type="scientific">Dipteronia sinensis</name>
    <dbReference type="NCBI Taxonomy" id="43782"/>
    <lineage>
        <taxon>Eukaryota</taxon>
        <taxon>Viridiplantae</taxon>
        <taxon>Streptophyta</taxon>
        <taxon>Embryophyta</taxon>
        <taxon>Tracheophyta</taxon>
        <taxon>Spermatophyta</taxon>
        <taxon>Magnoliopsida</taxon>
        <taxon>eudicotyledons</taxon>
        <taxon>Gunneridae</taxon>
        <taxon>Pentapetalae</taxon>
        <taxon>rosids</taxon>
        <taxon>malvids</taxon>
        <taxon>Sapindales</taxon>
        <taxon>Sapindaceae</taxon>
        <taxon>Hippocastanoideae</taxon>
        <taxon>Acereae</taxon>
        <taxon>Dipteronia</taxon>
    </lineage>
</organism>
<name>A0AAE0AS32_9ROSI</name>
<proteinExistence type="predicted"/>
<dbReference type="AlphaFoldDB" id="A0AAE0AS32"/>
<evidence type="ECO:0000313" key="3">
    <source>
        <dbReference type="Proteomes" id="UP001281410"/>
    </source>
</evidence>
<comment type="caution">
    <text evidence="2">The sequence shown here is derived from an EMBL/GenBank/DDBJ whole genome shotgun (WGS) entry which is preliminary data.</text>
</comment>
<dbReference type="EMBL" id="JANJYJ010000003">
    <property type="protein sequence ID" value="KAK3222524.1"/>
    <property type="molecule type" value="Genomic_DNA"/>
</dbReference>
<evidence type="ECO:0000256" key="1">
    <source>
        <dbReference type="SAM" id="MobiDB-lite"/>
    </source>
</evidence>
<feature type="region of interest" description="Disordered" evidence="1">
    <location>
        <begin position="65"/>
        <end position="93"/>
    </location>
</feature>
<feature type="compositionally biased region" description="Polar residues" evidence="1">
    <location>
        <begin position="84"/>
        <end position="93"/>
    </location>
</feature>
<sequence>MTFLPFSTIQINFTLFALNSQFLWPLIPIELIFRRRHKPLSPTFIPVQPYLLHYDVAVVDDIQPPSTTSDVESSRNSNVESSSLFGRSSTPTSTTCRLLIPNQPPRSEAAISVQFQKKLEVKSQFSTQNPKSDDAARQFQLGFIYMMQQDSLLQMEISTSIQDASVCSVKYYLKPALLKYSWQVEKRLIFCNFDLCFCSSDLISQTLLVSSC</sequence>